<dbReference type="GO" id="GO:0030288">
    <property type="term" value="C:outer membrane-bounded periplasmic space"/>
    <property type="evidence" value="ECO:0007669"/>
    <property type="project" value="TreeGrafter"/>
</dbReference>
<organism evidence="3 4">
    <name type="scientific">Subdoligranulum variabile</name>
    <dbReference type="NCBI Taxonomy" id="214851"/>
    <lineage>
        <taxon>Bacteria</taxon>
        <taxon>Bacillati</taxon>
        <taxon>Bacillota</taxon>
        <taxon>Clostridia</taxon>
        <taxon>Eubacteriales</taxon>
        <taxon>Oscillospiraceae</taxon>
        <taxon>Subdoligranulum</taxon>
    </lineage>
</organism>
<feature type="signal peptide" evidence="1">
    <location>
        <begin position="1"/>
        <end position="20"/>
    </location>
</feature>
<dbReference type="GO" id="GO:0015675">
    <property type="term" value="P:nickel cation transport"/>
    <property type="evidence" value="ECO:0007669"/>
    <property type="project" value="InterPro"/>
</dbReference>
<accession>A0A921LMH5</accession>
<dbReference type="GO" id="GO:0016151">
    <property type="term" value="F:nickel cation binding"/>
    <property type="evidence" value="ECO:0007669"/>
    <property type="project" value="InterPro"/>
</dbReference>
<evidence type="ECO:0000313" key="4">
    <source>
        <dbReference type="Proteomes" id="UP000782880"/>
    </source>
</evidence>
<dbReference type="AlphaFoldDB" id="A0A921LMH5"/>
<dbReference type="Gene3D" id="3.10.105.10">
    <property type="entry name" value="Dipeptide-binding Protein, Domain 3"/>
    <property type="match status" value="1"/>
</dbReference>
<dbReference type="GO" id="GO:0020037">
    <property type="term" value="F:heme binding"/>
    <property type="evidence" value="ECO:0007669"/>
    <property type="project" value="InterPro"/>
</dbReference>
<reference evidence="3" key="1">
    <citation type="journal article" date="2021" name="PeerJ">
        <title>Extensive microbial diversity within the chicken gut microbiome revealed by metagenomics and culture.</title>
        <authorList>
            <person name="Gilroy R."/>
            <person name="Ravi A."/>
            <person name="Getino M."/>
            <person name="Pursley I."/>
            <person name="Horton D.L."/>
            <person name="Alikhan N.F."/>
            <person name="Baker D."/>
            <person name="Gharbi K."/>
            <person name="Hall N."/>
            <person name="Watson M."/>
            <person name="Adriaenssens E.M."/>
            <person name="Foster-Nyarko E."/>
            <person name="Jarju S."/>
            <person name="Secka A."/>
            <person name="Antonio M."/>
            <person name="Oren A."/>
            <person name="Chaudhuri R.R."/>
            <person name="La Ragione R."/>
            <person name="Hildebrand F."/>
            <person name="Pallen M.J."/>
        </authorList>
    </citation>
    <scope>NUCLEOTIDE SEQUENCE</scope>
    <source>
        <strain evidence="3">ChiBcec21-2208</strain>
    </source>
</reference>
<feature type="domain" description="Solute-binding protein family 5" evidence="2">
    <location>
        <begin position="92"/>
        <end position="467"/>
    </location>
</feature>
<evidence type="ECO:0000259" key="2">
    <source>
        <dbReference type="Pfam" id="PF00496"/>
    </source>
</evidence>
<dbReference type="SUPFAM" id="SSF53850">
    <property type="entry name" value="Periplasmic binding protein-like II"/>
    <property type="match status" value="1"/>
</dbReference>
<feature type="chain" id="PRO_5036873029" evidence="1">
    <location>
        <begin position="21"/>
        <end position="552"/>
    </location>
</feature>
<dbReference type="PROSITE" id="PS51257">
    <property type="entry name" value="PROKAR_LIPOPROTEIN"/>
    <property type="match status" value="1"/>
</dbReference>
<dbReference type="InterPro" id="IPR039424">
    <property type="entry name" value="SBP_5"/>
</dbReference>
<evidence type="ECO:0000256" key="1">
    <source>
        <dbReference type="SAM" id="SignalP"/>
    </source>
</evidence>
<dbReference type="Proteomes" id="UP000782880">
    <property type="component" value="Unassembled WGS sequence"/>
</dbReference>
<sequence length="552" mass="60913">MRLKRIAAMLTAAVMAVSLAACGGNTDTNTESSQNPQENAEAQAVHLNLAESWGFEYFYTIITPEVSSSSYDITYYLTSFYDTLFEYNSEGEVVGVLAEDWSMSEDGKTYTFQIKQGVKFSDGSDLTAEDVAKSILAVPVNLGQYNGSYGRLSTIIEDAVATDEYTVELHLTQPYYNTLRELCLANPFGIVSSEQFNEDLTAKQESFRSATYGTGPYMYAGDNDGQTWNFVRNPNYWGDAPEVDSFSIKYIPDNDAKILAMQNGEVDFLSGIKNVSAESYAQMEQTDGFGAQADEKSLQTYYVGYNLSSEIFGDRVVREAISSAIDKDAVVENIYGGLFDKADTFFSRDLPYCDVEQTVYGFDLDHANQILDEAGYVDTDGDGIREKNGVKLSAAFLYQTGTASDDNMVVYICDQASKIGIELTPQSAQMMDWYAMIQSGDYGLTIFKTQGGYYDPAMVITNINPSTSMDPILMQIGASQPELAALVDELDSATDEGRIQEIYNTILTTMADQCLTTPLIYTRQLAIYSDAVASYTFPTDASFTSVQNIHLN</sequence>
<name>A0A921LMH5_9FIRM</name>
<dbReference type="GO" id="GO:0015833">
    <property type="term" value="P:peptide transport"/>
    <property type="evidence" value="ECO:0007669"/>
    <property type="project" value="TreeGrafter"/>
</dbReference>
<dbReference type="PANTHER" id="PTHR30290:SF37">
    <property type="entry name" value="NICKEL-BINDING PERIPLASMIC PROTEIN"/>
    <property type="match status" value="1"/>
</dbReference>
<gene>
    <name evidence="3" type="ORF">K8V20_02585</name>
</gene>
<keyword evidence="1" id="KW-0732">Signal</keyword>
<reference evidence="3" key="2">
    <citation type="submission" date="2021-09" db="EMBL/GenBank/DDBJ databases">
        <authorList>
            <person name="Gilroy R."/>
        </authorList>
    </citation>
    <scope>NUCLEOTIDE SEQUENCE</scope>
    <source>
        <strain evidence="3">ChiBcec21-2208</strain>
    </source>
</reference>
<dbReference type="Gene3D" id="3.40.190.10">
    <property type="entry name" value="Periplasmic binding protein-like II"/>
    <property type="match status" value="1"/>
</dbReference>
<evidence type="ECO:0000313" key="3">
    <source>
        <dbReference type="EMBL" id="HJG27521.1"/>
    </source>
</evidence>
<dbReference type="InterPro" id="IPR011980">
    <property type="entry name" value="CntA-like"/>
</dbReference>
<dbReference type="EMBL" id="DYVE01000067">
    <property type="protein sequence ID" value="HJG27521.1"/>
    <property type="molecule type" value="Genomic_DNA"/>
</dbReference>
<protein>
    <submittedName>
        <fullName evidence="3">Nickel ABC transporter substrate-binding protein</fullName>
    </submittedName>
</protein>
<comment type="caution">
    <text evidence="3">The sequence shown here is derived from an EMBL/GenBank/DDBJ whole genome shotgun (WGS) entry which is preliminary data.</text>
</comment>
<proteinExistence type="predicted"/>
<dbReference type="InterPro" id="IPR000914">
    <property type="entry name" value="SBP_5_dom"/>
</dbReference>
<dbReference type="InterPro" id="IPR030678">
    <property type="entry name" value="Peptide/Ni-bd"/>
</dbReference>
<dbReference type="PANTHER" id="PTHR30290">
    <property type="entry name" value="PERIPLASMIC BINDING COMPONENT OF ABC TRANSPORTER"/>
    <property type="match status" value="1"/>
</dbReference>
<dbReference type="GO" id="GO:0043190">
    <property type="term" value="C:ATP-binding cassette (ABC) transporter complex"/>
    <property type="evidence" value="ECO:0007669"/>
    <property type="project" value="InterPro"/>
</dbReference>
<dbReference type="Pfam" id="PF00496">
    <property type="entry name" value="SBP_bac_5"/>
    <property type="match status" value="1"/>
</dbReference>
<dbReference type="CDD" id="cd08489">
    <property type="entry name" value="PBP2_NikA"/>
    <property type="match status" value="1"/>
</dbReference>
<dbReference type="PIRSF" id="PIRSF002741">
    <property type="entry name" value="MppA"/>
    <property type="match status" value="1"/>
</dbReference>
<dbReference type="GO" id="GO:1904680">
    <property type="term" value="F:peptide transmembrane transporter activity"/>
    <property type="evidence" value="ECO:0007669"/>
    <property type="project" value="TreeGrafter"/>
</dbReference>